<keyword evidence="3" id="KW-1185">Reference proteome</keyword>
<proteinExistence type="predicted"/>
<dbReference type="VEuPathDB" id="TriTrypDB:LtaPh_1210900"/>
<dbReference type="OrthoDB" id="267299at2759"/>
<dbReference type="Proteomes" id="UP000419144">
    <property type="component" value="Unassembled WGS sequence"/>
</dbReference>
<reference evidence="2" key="1">
    <citation type="submission" date="2019-11" db="EMBL/GenBank/DDBJ databases">
        <title>Leishmania tarentolae CDS.</title>
        <authorList>
            <person name="Goto Y."/>
            <person name="Yamagishi J."/>
        </authorList>
    </citation>
    <scope>NUCLEOTIDE SEQUENCE [LARGE SCALE GENOMIC DNA]</scope>
    <source>
        <strain evidence="2">Parrot Tar II</strain>
    </source>
</reference>
<feature type="compositionally biased region" description="Polar residues" evidence="1">
    <location>
        <begin position="559"/>
        <end position="582"/>
    </location>
</feature>
<name>A0A640KH64_LEITA</name>
<accession>A0A640KH64</accession>
<organism evidence="2 3">
    <name type="scientific">Leishmania tarentolae</name>
    <name type="common">Sauroleishmania tarentolae</name>
    <dbReference type="NCBI Taxonomy" id="5689"/>
    <lineage>
        <taxon>Eukaryota</taxon>
        <taxon>Discoba</taxon>
        <taxon>Euglenozoa</taxon>
        <taxon>Kinetoplastea</taxon>
        <taxon>Metakinetoplastina</taxon>
        <taxon>Trypanosomatida</taxon>
        <taxon>Trypanosomatidae</taxon>
        <taxon>Leishmaniinae</taxon>
        <taxon>Leishmania</taxon>
        <taxon>lizard Leishmania</taxon>
    </lineage>
</organism>
<feature type="region of interest" description="Disordered" evidence="1">
    <location>
        <begin position="1"/>
        <end position="65"/>
    </location>
</feature>
<dbReference type="EMBL" id="BLBS01000016">
    <property type="protein sequence ID" value="GET86839.1"/>
    <property type="molecule type" value="Genomic_DNA"/>
</dbReference>
<comment type="caution">
    <text evidence="2">The sequence shown here is derived from an EMBL/GenBank/DDBJ whole genome shotgun (WGS) entry which is preliminary data.</text>
</comment>
<evidence type="ECO:0000313" key="2">
    <source>
        <dbReference type="EMBL" id="GET86839.1"/>
    </source>
</evidence>
<dbReference type="AlphaFoldDB" id="A0A640KH64"/>
<evidence type="ECO:0000313" key="3">
    <source>
        <dbReference type="Proteomes" id="UP000419144"/>
    </source>
</evidence>
<evidence type="ECO:0000256" key="1">
    <source>
        <dbReference type="SAM" id="MobiDB-lite"/>
    </source>
</evidence>
<feature type="region of interest" description="Disordered" evidence="1">
    <location>
        <begin position="116"/>
        <end position="154"/>
    </location>
</feature>
<feature type="region of interest" description="Disordered" evidence="1">
    <location>
        <begin position="505"/>
        <end position="590"/>
    </location>
</feature>
<protein>
    <submittedName>
        <fullName evidence="2">Uncharacterized protein</fullName>
    </submittedName>
</protein>
<sequence>MMHKPSPRQSTRRSSRSPMKHNGVSAAGSHALLSSDPDTPPPPSRRLRSRSTPFQTTPLPPALPPTTGICISVVSAQPCMRGKPALQRCTTMSVCKTSAETVVAPQSSRVLSSIELRKSRDPVSKGHSASNSREATVRRRSKMRSSSRAVASARSGAITTAAPIASQSSFRISSDSSMNEVMRATTHPAPRHQRETLGSPPVEKLLVSPVPEPLSESFEPHTPLFARREVARSMQGVAVAGCTSMSGHEPGSAVATFPHILNGTHSSTLSSLTEAAATSVEGYAVVHLEALPESCSTTTSAEQHDECTLGHRSNSHLFSRSMPLQEPATSLTSLWSPHMQPCAKSRRSTMSVMSANGASGSPGMMDTPVPPQTGSCVTWAPVCNAGDLSESTTTAHPNSVSNELKPCHPSSLLVCDAPHHSPSCMGSASQGTESDEGVPAQINTHALSAPLLSSNLVAEPPSSPPLRASAHVASDVVHITHTPEQHRLRLAPSSGYPGKTLIPSHRISATSAGTNRAPVRPPLMRDGASCGSGSRMALSGRDFSTRTSHSPHPARPQCASPSRTPRLVSNSSDRQRPLTPTMSAPGAANTVFSGLTKSPVGMLSAEMAKRAVKDRRRRELYAWNDHLRLQSGSSVQDAV</sequence>
<feature type="compositionally biased region" description="Basic residues" evidence="1">
    <location>
        <begin position="1"/>
        <end position="19"/>
    </location>
</feature>
<gene>
    <name evidence="2" type="ORF">LtaPh_1210900</name>
</gene>